<sequence length="133" mass="13848">MIQATGVLRRWWTGAFAGTTVVVTAGLLFTTASSASAAPCPEEGIAQTVLTNFTGFDTAAQHNTPDGRISLDDLAAAADPRNHFPAELGAAANYLINHQDLFHQMETAAQGGRGDGILSRDDLRAYLGGDGCG</sequence>
<dbReference type="RefSeq" id="WP_203743927.1">
    <property type="nucleotide sequence ID" value="NZ_BAAAUC010000001.1"/>
</dbReference>
<evidence type="ECO:0000256" key="1">
    <source>
        <dbReference type="SAM" id="SignalP"/>
    </source>
</evidence>
<comment type="caution">
    <text evidence="2">The sequence shown here is derived from an EMBL/GenBank/DDBJ whole genome shotgun (WGS) entry which is preliminary data.</text>
</comment>
<accession>A0A919INY3</accession>
<gene>
    <name evidence="2" type="ORF">Acy02nite_47340</name>
</gene>
<name>A0A919INY3_9ACTN</name>
<feature type="chain" id="PRO_5037565020" description="EF-hand domain-containing protein" evidence="1">
    <location>
        <begin position="38"/>
        <end position="133"/>
    </location>
</feature>
<proteinExistence type="predicted"/>
<evidence type="ECO:0000313" key="2">
    <source>
        <dbReference type="EMBL" id="GID66853.1"/>
    </source>
</evidence>
<feature type="signal peptide" evidence="1">
    <location>
        <begin position="1"/>
        <end position="37"/>
    </location>
</feature>
<evidence type="ECO:0008006" key="4">
    <source>
        <dbReference type="Google" id="ProtNLM"/>
    </source>
</evidence>
<organism evidence="2 3">
    <name type="scientific">Actinoplanes cyaneus</name>
    <dbReference type="NCBI Taxonomy" id="52696"/>
    <lineage>
        <taxon>Bacteria</taxon>
        <taxon>Bacillati</taxon>
        <taxon>Actinomycetota</taxon>
        <taxon>Actinomycetes</taxon>
        <taxon>Micromonosporales</taxon>
        <taxon>Micromonosporaceae</taxon>
        <taxon>Actinoplanes</taxon>
    </lineage>
</organism>
<reference evidence="2" key="1">
    <citation type="submission" date="2021-01" db="EMBL/GenBank/DDBJ databases">
        <title>Whole genome shotgun sequence of Actinoplanes cyaneus NBRC 14990.</title>
        <authorList>
            <person name="Komaki H."/>
            <person name="Tamura T."/>
        </authorList>
    </citation>
    <scope>NUCLEOTIDE SEQUENCE</scope>
    <source>
        <strain evidence="2">NBRC 14990</strain>
    </source>
</reference>
<evidence type="ECO:0000313" key="3">
    <source>
        <dbReference type="Proteomes" id="UP000619479"/>
    </source>
</evidence>
<dbReference type="AlphaFoldDB" id="A0A919INY3"/>
<dbReference type="Proteomes" id="UP000619479">
    <property type="component" value="Unassembled WGS sequence"/>
</dbReference>
<protein>
    <recommendedName>
        <fullName evidence="4">EF-hand domain-containing protein</fullName>
    </recommendedName>
</protein>
<keyword evidence="1" id="KW-0732">Signal</keyword>
<dbReference type="EMBL" id="BOMH01000036">
    <property type="protein sequence ID" value="GID66853.1"/>
    <property type="molecule type" value="Genomic_DNA"/>
</dbReference>
<keyword evidence="3" id="KW-1185">Reference proteome</keyword>